<dbReference type="GO" id="GO:0050660">
    <property type="term" value="F:flavin adenine dinucleotide binding"/>
    <property type="evidence" value="ECO:0007669"/>
    <property type="project" value="InterPro"/>
</dbReference>
<comment type="cofactor">
    <cofactor evidence="1">
        <name>FAD</name>
        <dbReference type="ChEBI" id="CHEBI:57692"/>
    </cofactor>
</comment>
<name>A0A6V8KSD4_9ACTN</name>
<keyword evidence="4" id="KW-0274">FAD</keyword>
<keyword evidence="7" id="KW-1185">Reference proteome</keyword>
<dbReference type="Gene3D" id="1.10.540.10">
    <property type="entry name" value="Acyl-CoA dehydrogenase/oxidase, N-terminal domain"/>
    <property type="match status" value="1"/>
</dbReference>
<evidence type="ECO:0000256" key="4">
    <source>
        <dbReference type="ARBA" id="ARBA00022827"/>
    </source>
</evidence>
<reference evidence="6 7" key="2">
    <citation type="submission" date="2020-03" db="EMBL/GenBank/DDBJ databases">
        <authorList>
            <person name="Ichikawa N."/>
            <person name="Kimura A."/>
            <person name="Kitahashi Y."/>
            <person name="Uohara A."/>
        </authorList>
    </citation>
    <scope>NUCLEOTIDE SEQUENCE [LARGE SCALE GENOMIC DNA]</scope>
    <source>
        <strain evidence="6 7">NBRC 108638</strain>
    </source>
</reference>
<dbReference type="RefSeq" id="WP_173073415.1">
    <property type="nucleotide sequence ID" value="NZ_BAABJB010000025.1"/>
</dbReference>
<accession>A0A6V8KSD4</accession>
<comment type="similarity">
    <text evidence="2">Belongs to the acyl-CoA dehydrogenase family.</text>
</comment>
<dbReference type="InterPro" id="IPR009100">
    <property type="entry name" value="AcylCoA_DH/oxidase_NM_dom_sf"/>
</dbReference>
<evidence type="ECO:0000256" key="1">
    <source>
        <dbReference type="ARBA" id="ARBA00001974"/>
    </source>
</evidence>
<evidence type="ECO:0000313" key="7">
    <source>
        <dbReference type="Proteomes" id="UP000482960"/>
    </source>
</evidence>
<dbReference type="Proteomes" id="UP000482960">
    <property type="component" value="Unassembled WGS sequence"/>
</dbReference>
<dbReference type="PANTHER" id="PTHR43884">
    <property type="entry name" value="ACYL-COA DEHYDROGENASE"/>
    <property type="match status" value="1"/>
</dbReference>
<evidence type="ECO:0000256" key="2">
    <source>
        <dbReference type="ARBA" id="ARBA00009347"/>
    </source>
</evidence>
<feature type="domain" description="Acyl-CoA dehydrogenase/oxidase C-terminal" evidence="5">
    <location>
        <begin position="234"/>
        <end position="361"/>
    </location>
</feature>
<dbReference type="InterPro" id="IPR009075">
    <property type="entry name" value="AcylCo_DH/oxidase_C"/>
</dbReference>
<evidence type="ECO:0000259" key="5">
    <source>
        <dbReference type="Pfam" id="PF00441"/>
    </source>
</evidence>
<comment type="caution">
    <text evidence="6">The sequence shown here is derived from an EMBL/GenBank/DDBJ whole genome shotgun (WGS) entry which is preliminary data.</text>
</comment>
<protein>
    <submittedName>
        <fullName evidence="6">Acyl-CoA dehydrogenase</fullName>
    </submittedName>
</protein>
<dbReference type="SUPFAM" id="SSF47203">
    <property type="entry name" value="Acyl-CoA dehydrogenase C-terminal domain-like"/>
    <property type="match status" value="1"/>
</dbReference>
<dbReference type="Pfam" id="PF00441">
    <property type="entry name" value="Acyl-CoA_dh_1"/>
    <property type="match status" value="1"/>
</dbReference>
<gene>
    <name evidence="6" type="ORF">Prum_003960</name>
</gene>
<dbReference type="GO" id="GO:0003995">
    <property type="term" value="F:acyl-CoA dehydrogenase activity"/>
    <property type="evidence" value="ECO:0007669"/>
    <property type="project" value="TreeGrafter"/>
</dbReference>
<dbReference type="EMBL" id="BLPG01000001">
    <property type="protein sequence ID" value="GFJ86754.1"/>
    <property type="molecule type" value="Genomic_DNA"/>
</dbReference>
<organism evidence="6 7">
    <name type="scientific">Phytohabitans rumicis</name>
    <dbReference type="NCBI Taxonomy" id="1076125"/>
    <lineage>
        <taxon>Bacteria</taxon>
        <taxon>Bacillati</taxon>
        <taxon>Actinomycetota</taxon>
        <taxon>Actinomycetes</taxon>
        <taxon>Micromonosporales</taxon>
        <taxon>Micromonosporaceae</taxon>
    </lineage>
</organism>
<dbReference type="AlphaFoldDB" id="A0A6V8KSD4"/>
<dbReference type="CDD" id="cd00567">
    <property type="entry name" value="ACAD"/>
    <property type="match status" value="1"/>
</dbReference>
<dbReference type="Gene3D" id="1.20.140.10">
    <property type="entry name" value="Butyryl-CoA Dehydrogenase, subunit A, domain 3"/>
    <property type="match status" value="1"/>
</dbReference>
<dbReference type="InterPro" id="IPR046373">
    <property type="entry name" value="Acyl-CoA_Oxase/DH_mid-dom_sf"/>
</dbReference>
<dbReference type="InterPro" id="IPR036250">
    <property type="entry name" value="AcylCo_DH-like_C"/>
</dbReference>
<proteinExistence type="inferred from homology"/>
<sequence length="563" mass="59309">MNTGISALERRLGDPWDPANPLGHEAILAADERAEMFADGERALDDHALNAEFVPASLGGRMTGLDRLIRVMRSVFRRDPCLGLGYGASTFIASVNVWAGGSDAQRGRLAELLLGGDQVASVYHELAHGNDFARVDFRALPDGAGNLVLSGRKEVVTNARRCTAMVIFSRTAASGGGRSHTQLLVEKAALPAGRMRYVPRFSSTGMRGVQLGGVEFTDCPVPESVAIGPLGSAMEIALRSFQLTRTGLPAMALGVLDTGLRAALRGSGDRVLYGRPVTAMPHTRAVLAEAFVDLLLSDCLATVVARSVHLLPDQSNAYASAAKYVVSGRAMAAMYRLSQLLGAQFYVRTGPVGIFQKLVRDLAPAGFGHAARVACLATVLPQLPRLARRSWSASDTAPPALFRLDDPLPPLPFAALTVSSARDTLAGALAAVRERLPADAGAELRELAAAFAGELVALRAAVAEVRPHDLAVGGDPAALDLAARYATVLAASACLNVWLANRDHAGFTGDPRWVTAALLRLAADVGRGSGALPDHLVEPLYAELSARYAAAHSFDLSRVDLPG</sequence>
<dbReference type="SUPFAM" id="SSF56645">
    <property type="entry name" value="Acyl-CoA dehydrogenase NM domain-like"/>
    <property type="match status" value="1"/>
</dbReference>
<dbReference type="PANTHER" id="PTHR43884:SF19">
    <property type="entry name" value="ACYL-COA DEHYDROGENASE FADE4-RELATED"/>
    <property type="match status" value="1"/>
</dbReference>
<dbReference type="GO" id="GO:0005886">
    <property type="term" value="C:plasma membrane"/>
    <property type="evidence" value="ECO:0007669"/>
    <property type="project" value="TreeGrafter"/>
</dbReference>
<reference evidence="6 7" key="1">
    <citation type="submission" date="2020-03" db="EMBL/GenBank/DDBJ databases">
        <title>Whole genome shotgun sequence of Phytohabitans rumicis NBRC 108638.</title>
        <authorList>
            <person name="Komaki H."/>
            <person name="Tamura T."/>
        </authorList>
    </citation>
    <scope>NUCLEOTIDE SEQUENCE [LARGE SCALE GENOMIC DNA]</scope>
    <source>
        <strain evidence="6 7">NBRC 108638</strain>
    </source>
</reference>
<dbReference type="Gene3D" id="2.40.110.10">
    <property type="entry name" value="Butyryl-CoA Dehydrogenase, subunit A, domain 2"/>
    <property type="match status" value="1"/>
</dbReference>
<dbReference type="InterPro" id="IPR037069">
    <property type="entry name" value="AcylCoA_DH/ox_N_sf"/>
</dbReference>
<keyword evidence="3" id="KW-0285">Flavoprotein</keyword>
<evidence type="ECO:0000313" key="6">
    <source>
        <dbReference type="EMBL" id="GFJ86754.1"/>
    </source>
</evidence>
<evidence type="ECO:0000256" key="3">
    <source>
        <dbReference type="ARBA" id="ARBA00022630"/>
    </source>
</evidence>